<dbReference type="InterPro" id="IPR051340">
    <property type="entry name" value="Haloalkane_dehalogenase"/>
</dbReference>
<dbReference type="AlphaFoldDB" id="A0A2P2E7Q7"/>
<dbReference type="Pfam" id="PF00561">
    <property type="entry name" value="Abhydrolase_1"/>
    <property type="match status" value="1"/>
</dbReference>
<reference evidence="3 4" key="1">
    <citation type="journal article" date="2018" name="Genome Announc.">
        <title>Draft Genome Sequence of "Candidatus Phycosocius bacilliformis," an Alphaproteobacterial Ectosymbiont of the Hydrocarbon-Producing Green Alga Botryococcus braunii.</title>
        <authorList>
            <person name="Tanabe Y."/>
            <person name="Yamaguchi H."/>
            <person name="Watanabe M.M."/>
        </authorList>
    </citation>
    <scope>NUCLEOTIDE SEQUENCE [LARGE SCALE GENOMIC DNA]</scope>
    <source>
        <strain evidence="3 4">BOTRYCO-2</strain>
    </source>
</reference>
<dbReference type="NCBIfam" id="NF002043">
    <property type="entry name" value="PRK00870.1"/>
    <property type="match status" value="1"/>
</dbReference>
<proteinExistence type="predicted"/>
<gene>
    <name evidence="3" type="primary">dhlA</name>
    <name evidence="3" type="ORF">PbB2_00726</name>
</gene>
<dbReference type="InterPro" id="IPR000639">
    <property type="entry name" value="Epox_hydrolase-like"/>
</dbReference>
<dbReference type="RefSeq" id="WP_108983962.1">
    <property type="nucleotide sequence ID" value="NZ_BFBR01000002.1"/>
</dbReference>
<organism evidence="3 4">
    <name type="scientific">Candidatus Phycosocius bacilliformis</name>
    <dbReference type="NCBI Taxonomy" id="1445552"/>
    <lineage>
        <taxon>Bacteria</taxon>
        <taxon>Pseudomonadati</taxon>
        <taxon>Pseudomonadota</taxon>
        <taxon>Alphaproteobacteria</taxon>
        <taxon>Caulobacterales</taxon>
        <taxon>Caulobacterales incertae sedis</taxon>
        <taxon>Candidatus Phycosocius</taxon>
    </lineage>
</organism>
<dbReference type="Proteomes" id="UP000245086">
    <property type="component" value="Unassembled WGS sequence"/>
</dbReference>
<evidence type="ECO:0000259" key="2">
    <source>
        <dbReference type="Pfam" id="PF00561"/>
    </source>
</evidence>
<dbReference type="PRINTS" id="PR00412">
    <property type="entry name" value="EPOXHYDRLASE"/>
</dbReference>
<dbReference type="Gene3D" id="3.40.50.1820">
    <property type="entry name" value="alpha/beta hydrolase"/>
    <property type="match status" value="1"/>
</dbReference>
<sequence length="300" mass="33308">MDFLRTPDARFASLPGFDYQPDYISDLPGYDGLRAAVIDEGPADAAHVYLCLHGQPTWSYLYRHMIPVFLSSGARVVAPDLLGFGRSDKPLDEEVYGFDFHRQFLIRLIERLDLSQITLVVQDWGGLLGLTLPIAAGMAERIDRLLIMNTTLATGHPPSAGFLAWRTYAGARPDLDIGALIKRSAPHLTPDEIAAYDAPFPDQTYKAGVRAFPKRVMTEPHMDGVEVSLAARTFWAEQWRGKSFMAWGAADPVFGLDVMEDMYQLIRGCPAPLVIHNGGHFVQEWGEEIAKAALSAFERT</sequence>
<dbReference type="OrthoDB" id="9799612at2"/>
<comment type="caution">
    <text evidence="3">The sequence shown here is derived from an EMBL/GenBank/DDBJ whole genome shotgun (WGS) entry which is preliminary data.</text>
</comment>
<evidence type="ECO:0000256" key="1">
    <source>
        <dbReference type="ARBA" id="ARBA00022801"/>
    </source>
</evidence>
<dbReference type="InterPro" id="IPR029058">
    <property type="entry name" value="AB_hydrolase_fold"/>
</dbReference>
<dbReference type="PANTHER" id="PTHR42977:SF3">
    <property type="entry name" value="AB HYDROLASE-1 DOMAIN-CONTAINING PROTEIN"/>
    <property type="match status" value="1"/>
</dbReference>
<keyword evidence="1 3" id="KW-0378">Hydrolase</keyword>
<feature type="domain" description="AB hydrolase-1" evidence="2">
    <location>
        <begin position="50"/>
        <end position="286"/>
    </location>
</feature>
<name>A0A2P2E7Q7_9PROT</name>
<keyword evidence="4" id="KW-1185">Reference proteome</keyword>
<dbReference type="SUPFAM" id="SSF53474">
    <property type="entry name" value="alpha/beta-Hydrolases"/>
    <property type="match status" value="1"/>
</dbReference>
<evidence type="ECO:0000313" key="3">
    <source>
        <dbReference type="EMBL" id="GBF57067.1"/>
    </source>
</evidence>
<dbReference type="GO" id="GO:0004301">
    <property type="term" value="F:epoxide hydrolase activity"/>
    <property type="evidence" value="ECO:0007669"/>
    <property type="project" value="TreeGrafter"/>
</dbReference>
<dbReference type="EMBL" id="BFBR01000002">
    <property type="protein sequence ID" value="GBF57067.1"/>
    <property type="molecule type" value="Genomic_DNA"/>
</dbReference>
<dbReference type="InterPro" id="IPR000073">
    <property type="entry name" value="AB_hydrolase_1"/>
</dbReference>
<evidence type="ECO:0000313" key="4">
    <source>
        <dbReference type="Proteomes" id="UP000245086"/>
    </source>
</evidence>
<dbReference type="PRINTS" id="PR00111">
    <property type="entry name" value="ABHYDROLASE"/>
</dbReference>
<dbReference type="GO" id="GO:0018786">
    <property type="term" value="F:haloalkane dehalogenase activity"/>
    <property type="evidence" value="ECO:0007669"/>
    <property type="project" value="UniProtKB-EC"/>
</dbReference>
<protein>
    <submittedName>
        <fullName evidence="3">Haloalkane dehalogenase</fullName>
        <ecNumber evidence="3">3.8.1.5</ecNumber>
    </submittedName>
</protein>
<accession>A0A2P2E7Q7</accession>
<dbReference type="PANTHER" id="PTHR42977">
    <property type="entry name" value="HYDROLASE-RELATED"/>
    <property type="match status" value="1"/>
</dbReference>
<dbReference type="EC" id="3.8.1.5" evidence="3"/>